<dbReference type="PIRSF" id="PIRSF001123">
    <property type="entry name" value="PepA_GA"/>
    <property type="match status" value="1"/>
</dbReference>
<dbReference type="AlphaFoldDB" id="A0A4Y8P7I6"/>
<feature type="active site" description="Proton acceptor" evidence="4">
    <location>
        <position position="190"/>
    </location>
</feature>
<dbReference type="RefSeq" id="WP_134440869.1">
    <property type="nucleotide sequence ID" value="NZ_LXQC01000187.1"/>
</dbReference>
<dbReference type="GO" id="GO:0046872">
    <property type="term" value="F:metal ion binding"/>
    <property type="evidence" value="ECO:0007669"/>
    <property type="project" value="UniProtKB-UniRule"/>
</dbReference>
<keyword evidence="7" id="KW-1185">Reference proteome</keyword>
<proteinExistence type="inferred from homology"/>
<dbReference type="InterPro" id="IPR008007">
    <property type="entry name" value="Peptidase_M42"/>
</dbReference>
<dbReference type="PANTHER" id="PTHR32481:SF0">
    <property type="entry name" value="AMINOPEPTIDASE YPDE-RELATED"/>
    <property type="match status" value="1"/>
</dbReference>
<dbReference type="Pfam" id="PF05343">
    <property type="entry name" value="Peptidase_M42"/>
    <property type="match status" value="1"/>
</dbReference>
<evidence type="ECO:0000256" key="2">
    <source>
        <dbReference type="ARBA" id="ARBA00022801"/>
    </source>
</evidence>
<keyword evidence="1 5" id="KW-0479">Metal-binding</keyword>
<organism evidence="6 7">
    <name type="scientific">Methylacidiphilum caldifontis</name>
    <dbReference type="NCBI Taxonomy" id="2795386"/>
    <lineage>
        <taxon>Bacteria</taxon>
        <taxon>Pseudomonadati</taxon>
        <taxon>Verrucomicrobiota</taxon>
        <taxon>Methylacidiphilae</taxon>
        <taxon>Methylacidiphilales</taxon>
        <taxon>Methylacidiphilaceae</taxon>
        <taxon>Methylacidiphilum (ex Ratnadevi et al. 2023)</taxon>
    </lineage>
</organism>
<protein>
    <submittedName>
        <fullName evidence="6">Glycosyl hydrolase family 5</fullName>
    </submittedName>
</protein>
<dbReference type="Gene3D" id="3.40.630.10">
    <property type="entry name" value="Zn peptidases"/>
    <property type="match status" value="1"/>
</dbReference>
<evidence type="ECO:0000313" key="6">
    <source>
        <dbReference type="EMBL" id="TFE66217.1"/>
    </source>
</evidence>
<comment type="caution">
    <text evidence="6">The sequence shown here is derived from an EMBL/GenBank/DDBJ whole genome shotgun (WGS) entry which is preliminary data.</text>
</comment>
<evidence type="ECO:0000256" key="5">
    <source>
        <dbReference type="PIRSR" id="PIRSR001123-2"/>
    </source>
</evidence>
<dbReference type="EMBL" id="LXQC01000187">
    <property type="protein sequence ID" value="TFE66217.1"/>
    <property type="molecule type" value="Genomic_DNA"/>
</dbReference>
<feature type="binding site" evidence="5">
    <location>
        <position position="191"/>
    </location>
    <ligand>
        <name>Zn(2+)</name>
        <dbReference type="ChEBI" id="CHEBI:29105"/>
        <label>2</label>
    </ligand>
</feature>
<evidence type="ECO:0000256" key="4">
    <source>
        <dbReference type="PIRSR" id="PIRSR001123-1"/>
    </source>
</evidence>
<sequence length="362" mass="41296">MTLDEIIKRIFSLPTVPLREKLIAKEIYSILSDYPQSKIEVDEYSNLLVGVDSTINEEQSPLLLFTAHMDHPGFYVDGRGQVFFLGGIDESYLKGAPLIFFREDNGQPVCESFVIDFKIEGKNKKLKCDPPPPPYSIGMFNLSPFETKNGYFFSRACDDLIGVCTLLYMLIQVVSNKIKTKIAVLFSRAEEVGFWGTLAFLQKGLLNPQNTVMISIEASKAQGFCSLNEGPVLRIGDKTRLFDSNVVSWLEKAMEDYKRIQPEFVYQKKFMGGGTCETTPFIEFSYPAAALCLALENYHNMGKDNHVTMESVSINDWKWLCSFLEWLVEYPRDLYTLALKRKERLLDLQQEAVVKLKDNPLF</sequence>
<feature type="binding site" evidence="5">
    <location>
        <position position="158"/>
    </location>
    <ligand>
        <name>Zn(2+)</name>
        <dbReference type="ChEBI" id="CHEBI:29105"/>
        <label>2</label>
    </ligand>
</feature>
<dbReference type="InterPro" id="IPR051464">
    <property type="entry name" value="Peptidase_M42_aminopept"/>
</dbReference>
<keyword evidence="2 6" id="KW-0378">Hydrolase</keyword>
<feature type="binding site" evidence="5">
    <location>
        <position position="158"/>
    </location>
    <ligand>
        <name>Zn(2+)</name>
        <dbReference type="ChEBI" id="CHEBI:29105"/>
        <label>1</label>
    </ligand>
</feature>
<comment type="similarity">
    <text evidence="3">Belongs to the peptidase M42 family.</text>
</comment>
<reference evidence="6 7" key="1">
    <citation type="submission" date="2016-05" db="EMBL/GenBank/DDBJ databases">
        <title>Diversity and Homogeneity among Thermoacidophilic Verrucomicrobia Methanotrophs Linked with Geographical Origin.</title>
        <authorList>
            <person name="Erikstad H.-A."/>
            <person name="Smestad N.B."/>
            <person name="Ceballos R.M."/>
            <person name="Birkeland N.-K."/>
        </authorList>
    </citation>
    <scope>NUCLEOTIDE SEQUENCE [LARGE SCALE GENOMIC DNA]</scope>
    <source>
        <strain evidence="6 7">Phi</strain>
    </source>
</reference>
<evidence type="ECO:0000256" key="3">
    <source>
        <dbReference type="PIRNR" id="PIRNR001123"/>
    </source>
</evidence>
<dbReference type="PANTHER" id="PTHR32481">
    <property type="entry name" value="AMINOPEPTIDASE"/>
    <property type="match status" value="1"/>
</dbReference>
<comment type="cofactor">
    <cofactor evidence="5">
        <name>a divalent metal cation</name>
        <dbReference type="ChEBI" id="CHEBI:60240"/>
    </cofactor>
    <text evidence="5">Binds 2 divalent metal cations per subunit.</text>
</comment>
<dbReference type="Proteomes" id="UP000297713">
    <property type="component" value="Unassembled WGS sequence"/>
</dbReference>
<name>A0A4Y8P7I6_9BACT</name>
<gene>
    <name evidence="6" type="ORF">A7Q10_02480</name>
</gene>
<evidence type="ECO:0000313" key="7">
    <source>
        <dbReference type="Proteomes" id="UP000297713"/>
    </source>
</evidence>
<feature type="binding site" evidence="5">
    <location>
        <position position="68"/>
    </location>
    <ligand>
        <name>Zn(2+)</name>
        <dbReference type="ChEBI" id="CHEBI:29105"/>
        <label>1</label>
    </ligand>
</feature>
<accession>A0A4Y8P7I6</accession>
<evidence type="ECO:0000256" key="1">
    <source>
        <dbReference type="ARBA" id="ARBA00022723"/>
    </source>
</evidence>
<dbReference type="OrthoDB" id="179902at2"/>
<dbReference type="SUPFAM" id="SSF53187">
    <property type="entry name" value="Zn-dependent exopeptidases"/>
    <property type="match status" value="1"/>
</dbReference>
<dbReference type="GO" id="GO:0004177">
    <property type="term" value="F:aminopeptidase activity"/>
    <property type="evidence" value="ECO:0007669"/>
    <property type="project" value="UniProtKB-UniRule"/>
</dbReference>